<dbReference type="GO" id="GO:0006412">
    <property type="term" value="P:translation"/>
    <property type="evidence" value="ECO:0007669"/>
    <property type="project" value="UniProtKB-UniRule"/>
</dbReference>
<dbReference type="GO" id="GO:0019843">
    <property type="term" value="F:rRNA binding"/>
    <property type="evidence" value="ECO:0007669"/>
    <property type="project" value="UniProtKB-UniRule"/>
</dbReference>
<evidence type="ECO:0000256" key="8">
    <source>
        <dbReference type="RuleBase" id="RU003699"/>
    </source>
</evidence>
<dbReference type="PANTHER" id="PTHR11831:SF4">
    <property type="entry name" value="SMALL RIBOSOMAL SUBUNIT PROTEIN US4M"/>
    <property type="match status" value="1"/>
</dbReference>
<dbReference type="PANTHER" id="PTHR11831">
    <property type="entry name" value="30S 40S RIBOSOMAL PROTEIN"/>
    <property type="match status" value="1"/>
</dbReference>
<dbReference type="Pfam" id="PF01479">
    <property type="entry name" value="S4"/>
    <property type="match status" value="1"/>
</dbReference>
<name>A0A162GIY3_BDEBC</name>
<evidence type="ECO:0000259" key="10">
    <source>
        <dbReference type="SMART" id="SM00363"/>
    </source>
</evidence>
<dbReference type="CDD" id="cd00165">
    <property type="entry name" value="S4"/>
    <property type="match status" value="1"/>
</dbReference>
<dbReference type="Pfam" id="PF00163">
    <property type="entry name" value="Ribosomal_S4"/>
    <property type="match status" value="1"/>
</dbReference>
<dbReference type="InterPro" id="IPR022801">
    <property type="entry name" value="Ribosomal_uS4"/>
</dbReference>
<comment type="subunit">
    <text evidence="7">Part of the 30S ribosomal subunit. Contacts protein S5. The interaction surface between S4 and S5 is involved in control of translational fidelity.</text>
</comment>
<dbReference type="SMART" id="SM00363">
    <property type="entry name" value="S4"/>
    <property type="match status" value="1"/>
</dbReference>
<dbReference type="FunFam" id="3.10.290.10:FF:000001">
    <property type="entry name" value="30S ribosomal protein S4"/>
    <property type="match status" value="1"/>
</dbReference>
<dbReference type="GO" id="GO:0015935">
    <property type="term" value="C:small ribosomal subunit"/>
    <property type="evidence" value="ECO:0007669"/>
    <property type="project" value="InterPro"/>
</dbReference>
<keyword evidence="3 7" id="KW-0694">RNA-binding</keyword>
<dbReference type="GO" id="GO:0003735">
    <property type="term" value="F:structural constituent of ribosome"/>
    <property type="evidence" value="ECO:0007669"/>
    <property type="project" value="InterPro"/>
</dbReference>
<dbReference type="GO" id="GO:0042274">
    <property type="term" value="P:ribosomal small subunit biogenesis"/>
    <property type="evidence" value="ECO:0007669"/>
    <property type="project" value="TreeGrafter"/>
</dbReference>
<accession>A0A162GIY3</accession>
<comment type="caution">
    <text evidence="12">The sequence shown here is derived from an EMBL/GenBank/DDBJ whole genome shotgun (WGS) entry which is preliminary data.</text>
</comment>
<dbReference type="SUPFAM" id="SSF55174">
    <property type="entry name" value="Alpha-L RNA-binding motif"/>
    <property type="match status" value="1"/>
</dbReference>
<dbReference type="InterPro" id="IPR005709">
    <property type="entry name" value="Ribosomal_uS4_bac-type"/>
</dbReference>
<dbReference type="InterPro" id="IPR018079">
    <property type="entry name" value="Ribosomal_uS4_CS"/>
</dbReference>
<dbReference type="OrthoDB" id="9803672at2"/>
<evidence type="ECO:0000259" key="11">
    <source>
        <dbReference type="SMART" id="SM01390"/>
    </source>
</evidence>
<dbReference type="AlphaFoldDB" id="A0A162GIY3"/>
<evidence type="ECO:0000256" key="1">
    <source>
        <dbReference type="ARBA" id="ARBA00007465"/>
    </source>
</evidence>
<protein>
    <recommendedName>
        <fullName evidence="6 7">Small ribosomal subunit protein uS4</fullName>
    </recommendedName>
</protein>
<keyword evidence="4 7" id="KW-0689">Ribosomal protein</keyword>
<gene>
    <name evidence="7" type="primary">rpsD</name>
    <name evidence="12" type="ORF">AZI87_03115</name>
</gene>
<dbReference type="InterPro" id="IPR036986">
    <property type="entry name" value="S4_RNA-bd_sf"/>
</dbReference>
<evidence type="ECO:0000256" key="7">
    <source>
        <dbReference type="HAMAP-Rule" id="MF_01306"/>
    </source>
</evidence>
<dbReference type="InterPro" id="IPR002942">
    <property type="entry name" value="S4_RNA-bd"/>
</dbReference>
<dbReference type="NCBIfam" id="TIGR01017">
    <property type="entry name" value="rpsD_bact"/>
    <property type="match status" value="1"/>
</dbReference>
<keyword evidence="2 7" id="KW-0699">rRNA-binding</keyword>
<evidence type="ECO:0000256" key="4">
    <source>
        <dbReference type="ARBA" id="ARBA00022980"/>
    </source>
</evidence>
<evidence type="ECO:0000256" key="6">
    <source>
        <dbReference type="ARBA" id="ARBA00035254"/>
    </source>
</evidence>
<keyword evidence="5 7" id="KW-0687">Ribonucleoprotein</keyword>
<feature type="region of interest" description="Disordered" evidence="9">
    <location>
        <begin position="21"/>
        <end position="41"/>
    </location>
</feature>
<comment type="similarity">
    <text evidence="1 7 8">Belongs to the universal ribosomal protein uS4 family.</text>
</comment>
<dbReference type="PROSITE" id="PS50889">
    <property type="entry name" value="S4"/>
    <property type="match status" value="1"/>
</dbReference>
<dbReference type="InterPro" id="IPR001912">
    <property type="entry name" value="Ribosomal_uS4_N"/>
</dbReference>
<dbReference type="Gene3D" id="3.10.290.10">
    <property type="entry name" value="RNA-binding S4 domain"/>
    <property type="match status" value="1"/>
</dbReference>
<dbReference type="SMART" id="SM01390">
    <property type="entry name" value="Ribosomal_S4"/>
    <property type="match status" value="1"/>
</dbReference>
<dbReference type="NCBIfam" id="NF003717">
    <property type="entry name" value="PRK05327.1"/>
    <property type="match status" value="1"/>
</dbReference>
<dbReference type="Proteomes" id="UP000075799">
    <property type="component" value="Unassembled WGS sequence"/>
</dbReference>
<sequence length="208" mass="23704">MKRTGKTPRFKRQRRLLTELPGMGKSGALERRPYPPGQHGLQRRKYSEFALQLEEKQKIRFHYGLREEQFRRIIAKAQKSASTNWVEALVNLLEKRLDNVVFRLGFASSIPAAKQLISHGKVLVNGKKVNIASAIIKVGDKIRLKDEAYDNQVYLQAKQAPRLPLPTFMVKEEVAGKEEGRLTDEPNLEAVPFAFEPGLVIGYYSMRG</sequence>
<evidence type="ECO:0000256" key="9">
    <source>
        <dbReference type="SAM" id="MobiDB-lite"/>
    </source>
</evidence>
<evidence type="ECO:0000256" key="2">
    <source>
        <dbReference type="ARBA" id="ARBA00022730"/>
    </source>
</evidence>
<dbReference type="RefSeq" id="WP_063204959.1">
    <property type="nucleotide sequence ID" value="NZ_LUKD01000001.1"/>
</dbReference>
<feature type="domain" description="RNA-binding S4" evidence="10">
    <location>
        <begin position="95"/>
        <end position="153"/>
    </location>
</feature>
<feature type="domain" description="Small ribosomal subunit protein uS4 N-terminal" evidence="11">
    <location>
        <begin position="4"/>
        <end position="94"/>
    </location>
</feature>
<dbReference type="HAMAP" id="MF_01306_B">
    <property type="entry name" value="Ribosomal_uS4_B"/>
    <property type="match status" value="1"/>
</dbReference>
<dbReference type="PROSITE" id="PS00632">
    <property type="entry name" value="RIBOSOMAL_S4"/>
    <property type="match status" value="1"/>
</dbReference>
<comment type="function">
    <text evidence="7">With S5 and S12 plays an important role in translational accuracy.</text>
</comment>
<dbReference type="EMBL" id="LUKD01000001">
    <property type="protein sequence ID" value="KYG68262.1"/>
    <property type="molecule type" value="Genomic_DNA"/>
</dbReference>
<evidence type="ECO:0000313" key="12">
    <source>
        <dbReference type="EMBL" id="KYG68262.1"/>
    </source>
</evidence>
<reference evidence="12 13" key="1">
    <citation type="submission" date="2016-03" db="EMBL/GenBank/DDBJ databases">
        <authorList>
            <person name="Ploux O."/>
        </authorList>
    </citation>
    <scope>NUCLEOTIDE SEQUENCE [LARGE SCALE GENOMIC DNA]</scope>
    <source>
        <strain evidence="12 13">EC13</strain>
    </source>
</reference>
<evidence type="ECO:0000313" key="13">
    <source>
        <dbReference type="Proteomes" id="UP000075799"/>
    </source>
</evidence>
<proteinExistence type="inferred from homology"/>
<dbReference type="Gene3D" id="1.10.1050.10">
    <property type="entry name" value="Ribosomal Protein S4 Delta 41, Chain A, domain 1"/>
    <property type="match status" value="1"/>
</dbReference>
<comment type="function">
    <text evidence="7">One of the primary rRNA binding proteins, it binds directly to 16S rRNA where it nucleates assembly of the body of the 30S subunit.</text>
</comment>
<evidence type="ECO:0000256" key="3">
    <source>
        <dbReference type="ARBA" id="ARBA00022884"/>
    </source>
</evidence>
<organism evidence="12 13">
    <name type="scientific">Bdellovibrio bacteriovorus</name>
    <dbReference type="NCBI Taxonomy" id="959"/>
    <lineage>
        <taxon>Bacteria</taxon>
        <taxon>Pseudomonadati</taxon>
        <taxon>Bdellovibrionota</taxon>
        <taxon>Bdellovibrionia</taxon>
        <taxon>Bdellovibrionales</taxon>
        <taxon>Pseudobdellovibrionaceae</taxon>
        <taxon>Bdellovibrio</taxon>
    </lineage>
</organism>
<evidence type="ECO:0000256" key="5">
    <source>
        <dbReference type="ARBA" id="ARBA00023274"/>
    </source>
</evidence>